<evidence type="ECO:0000313" key="3">
    <source>
        <dbReference type="Proteomes" id="UP000003250"/>
    </source>
</evidence>
<accession>H0I075</accession>
<organism evidence="2 3">
    <name type="scientific">Mesorhizobium alhagi CCNWXJ12-2</name>
    <dbReference type="NCBI Taxonomy" id="1107882"/>
    <lineage>
        <taxon>Bacteria</taxon>
        <taxon>Pseudomonadati</taxon>
        <taxon>Pseudomonadota</taxon>
        <taxon>Alphaproteobacteria</taxon>
        <taxon>Hyphomicrobiales</taxon>
        <taxon>Phyllobacteriaceae</taxon>
        <taxon>Allomesorhizobium</taxon>
    </lineage>
</organism>
<protein>
    <submittedName>
        <fullName evidence="2">Type III secretion component, RhcC protein</fullName>
    </submittedName>
</protein>
<name>H0I075_9HYPH</name>
<dbReference type="Proteomes" id="UP000003250">
    <property type="component" value="Unassembled WGS sequence"/>
</dbReference>
<reference evidence="2 3" key="1">
    <citation type="journal article" date="2012" name="J. Bacteriol.">
        <title>Draft Genome Sequence of Mesorhizobium alhagi CCNWXJ12-2T, a Novel Salt-Resistant Species Isolated from the Desert of Northwestern China.</title>
        <authorList>
            <person name="Zhou M."/>
            <person name="Chen W."/>
            <person name="Chen H."/>
            <person name="Wei G."/>
        </authorList>
    </citation>
    <scope>NUCLEOTIDE SEQUENCE [LARGE SCALE GENOMIC DNA]</scope>
    <source>
        <strain evidence="2 3">CCNWXJ12-2</strain>
    </source>
</reference>
<keyword evidence="3" id="KW-1185">Reference proteome</keyword>
<keyword evidence="1" id="KW-0732">Signal</keyword>
<dbReference type="Gene3D" id="3.30.1370.120">
    <property type="match status" value="1"/>
</dbReference>
<dbReference type="EMBL" id="AHAM01000262">
    <property type="protein sequence ID" value="EHK53621.1"/>
    <property type="molecule type" value="Genomic_DNA"/>
</dbReference>
<evidence type="ECO:0000313" key="2">
    <source>
        <dbReference type="EMBL" id="EHK53621.1"/>
    </source>
</evidence>
<dbReference type="RefSeq" id="WP_008839432.1">
    <property type="nucleotide sequence ID" value="NZ_AHAM01000262.1"/>
</dbReference>
<gene>
    <name evidence="2" type="ORF">MAXJ12_29310</name>
</gene>
<proteinExistence type="predicted"/>
<dbReference type="AlphaFoldDB" id="H0I075"/>
<dbReference type="PATRIC" id="fig|1107882.3.peg.5677"/>
<evidence type="ECO:0000256" key="1">
    <source>
        <dbReference type="SAM" id="SignalP"/>
    </source>
</evidence>
<dbReference type="InterPro" id="IPR038591">
    <property type="entry name" value="NolW-like_sf"/>
</dbReference>
<feature type="chain" id="PRO_5003534300" evidence="1">
    <location>
        <begin position="23"/>
        <end position="198"/>
    </location>
</feature>
<dbReference type="Gene3D" id="3.55.50.30">
    <property type="match status" value="1"/>
</dbReference>
<sequence>MRIRIAAGAMAFICAAIAPASAIEPDWPDGPYKYIAVDQPVEAALVEFGRNLGISIKLGKGIKGRLNSGEPHGSARAFLDWVCDRYGLVWHYDRSTLNVVTESDLRTEIVQVGLETAPDLAERLDRLGVSDSRFPLRISEKDRAVTISGPPSYIALVKQSVGLGDSGTAGKEANVRVFRGRTVDVRAVTSAKPPVATQ</sequence>
<feature type="signal peptide" evidence="1">
    <location>
        <begin position="1"/>
        <end position="22"/>
    </location>
</feature>